<dbReference type="Pfam" id="PF19054">
    <property type="entry name" value="DUF5753"/>
    <property type="match status" value="1"/>
</dbReference>
<dbReference type="InterPro" id="IPR010982">
    <property type="entry name" value="Lambda_DNA-bd_dom_sf"/>
</dbReference>
<comment type="caution">
    <text evidence="2">The sequence shown here is derived from an EMBL/GenBank/DDBJ whole genome shotgun (WGS) entry which is preliminary data.</text>
</comment>
<dbReference type="Proteomes" id="UP001552479">
    <property type="component" value="Unassembled WGS sequence"/>
</dbReference>
<sequence length="287" mass="31903">MSGAKPTLLRRRLGTVLKTMRMRAGLNLADAAELLGLYGAPTLSRIENGKQLPDLEKYFTAYGVEDAAQITETRKLAELASVSQQQGLFVQYKDVIRERFADFLELEQIAARVDIYAALILPGVLQTSDYAYSVINGGSVWKTTREARAFAELRMKRQKVLAPASDKRPLRLRCVLDEACLRREVGGPAVLRSQLDHLVDVSRQTNIELRVIPFKAGAHTGIEGAYTVFHFDVGDPAVAVETLTNSFYEEEDDQVAKYAVAFDHLLAQALSPDASRDFIARIAKETR</sequence>
<gene>
    <name evidence="2" type="ORF">AB0L03_16605</name>
</gene>
<dbReference type="EMBL" id="JBFASG010000014">
    <property type="protein sequence ID" value="MEV4924442.1"/>
    <property type="molecule type" value="Genomic_DNA"/>
</dbReference>
<dbReference type="CDD" id="cd00093">
    <property type="entry name" value="HTH_XRE"/>
    <property type="match status" value="1"/>
</dbReference>
<dbReference type="SMART" id="SM00530">
    <property type="entry name" value="HTH_XRE"/>
    <property type="match status" value="1"/>
</dbReference>
<evidence type="ECO:0000313" key="3">
    <source>
        <dbReference type="Proteomes" id="UP001552479"/>
    </source>
</evidence>
<organism evidence="2 3">
    <name type="scientific">Streptomyces roseoverticillatus</name>
    <dbReference type="NCBI Taxonomy" id="66429"/>
    <lineage>
        <taxon>Bacteria</taxon>
        <taxon>Bacillati</taxon>
        <taxon>Actinomycetota</taxon>
        <taxon>Actinomycetes</taxon>
        <taxon>Kitasatosporales</taxon>
        <taxon>Streptomycetaceae</taxon>
        <taxon>Streptomyces</taxon>
    </lineage>
</organism>
<dbReference type="InterPro" id="IPR043917">
    <property type="entry name" value="DUF5753"/>
</dbReference>
<dbReference type="SUPFAM" id="SSF47413">
    <property type="entry name" value="lambda repressor-like DNA-binding domains"/>
    <property type="match status" value="1"/>
</dbReference>
<reference evidence="2 3" key="1">
    <citation type="submission" date="2024-06" db="EMBL/GenBank/DDBJ databases">
        <title>The Natural Products Discovery Center: Release of the First 8490 Sequenced Strains for Exploring Actinobacteria Biosynthetic Diversity.</title>
        <authorList>
            <person name="Kalkreuter E."/>
            <person name="Kautsar S.A."/>
            <person name="Yang D."/>
            <person name="Bader C.D."/>
            <person name="Teijaro C.N."/>
            <person name="Fluegel L."/>
            <person name="Davis C.M."/>
            <person name="Simpson J.R."/>
            <person name="Lauterbach L."/>
            <person name="Steele A.D."/>
            <person name="Gui C."/>
            <person name="Meng S."/>
            <person name="Li G."/>
            <person name="Viehrig K."/>
            <person name="Ye F."/>
            <person name="Su P."/>
            <person name="Kiefer A.F."/>
            <person name="Nichols A."/>
            <person name="Cepeda A.J."/>
            <person name="Yan W."/>
            <person name="Fan B."/>
            <person name="Jiang Y."/>
            <person name="Adhikari A."/>
            <person name="Zheng C.-J."/>
            <person name="Schuster L."/>
            <person name="Cowan T.M."/>
            <person name="Smanski M.J."/>
            <person name="Chevrette M.G."/>
            <person name="De Carvalho L.P.S."/>
            <person name="Shen B."/>
        </authorList>
    </citation>
    <scope>NUCLEOTIDE SEQUENCE [LARGE SCALE GENOMIC DNA]</scope>
    <source>
        <strain evidence="2 3">NPDC053791</strain>
    </source>
</reference>
<dbReference type="PROSITE" id="PS50943">
    <property type="entry name" value="HTH_CROC1"/>
    <property type="match status" value="1"/>
</dbReference>
<dbReference type="Gene3D" id="1.10.260.40">
    <property type="entry name" value="lambda repressor-like DNA-binding domains"/>
    <property type="match status" value="1"/>
</dbReference>
<dbReference type="Pfam" id="PF13560">
    <property type="entry name" value="HTH_31"/>
    <property type="match status" value="1"/>
</dbReference>
<proteinExistence type="predicted"/>
<keyword evidence="3" id="KW-1185">Reference proteome</keyword>
<accession>A0ABV3IZ93</accession>
<evidence type="ECO:0000313" key="2">
    <source>
        <dbReference type="EMBL" id="MEV4924442.1"/>
    </source>
</evidence>
<feature type="domain" description="HTH cro/C1-type" evidence="1">
    <location>
        <begin position="17"/>
        <end position="70"/>
    </location>
</feature>
<name>A0ABV3IZ93_9ACTN</name>
<dbReference type="RefSeq" id="WP_366088444.1">
    <property type="nucleotide sequence ID" value="NZ_JBFASG010000014.1"/>
</dbReference>
<dbReference type="InterPro" id="IPR001387">
    <property type="entry name" value="Cro/C1-type_HTH"/>
</dbReference>
<protein>
    <submittedName>
        <fullName evidence="2">Helix-turn-helix transcriptional regulator</fullName>
    </submittedName>
</protein>
<evidence type="ECO:0000259" key="1">
    <source>
        <dbReference type="PROSITE" id="PS50943"/>
    </source>
</evidence>